<dbReference type="InterPro" id="IPR036388">
    <property type="entry name" value="WH-like_DNA-bd_sf"/>
</dbReference>
<dbReference type="PANTHER" id="PTHR43252">
    <property type="entry name" value="TRANSCRIPTIONAL REGULATOR YQJI"/>
    <property type="match status" value="1"/>
</dbReference>
<proteinExistence type="predicted"/>
<feature type="domain" description="Transcription regulator PadR N-terminal" evidence="1">
    <location>
        <begin position="19"/>
        <end position="93"/>
    </location>
</feature>
<evidence type="ECO:0000313" key="2">
    <source>
        <dbReference type="EMBL" id="AMS05163.1"/>
    </source>
</evidence>
<dbReference type="Gene3D" id="1.10.10.10">
    <property type="entry name" value="Winged helix-like DNA-binding domain superfamily/Winged helix DNA-binding domain"/>
    <property type="match status" value="1"/>
</dbReference>
<dbReference type="EMBL" id="CP015970">
    <property type="protein sequence ID" value="AOZ46645.1"/>
    <property type="molecule type" value="Genomic_DNA"/>
</dbReference>
<evidence type="ECO:0000313" key="3">
    <source>
        <dbReference type="EMBL" id="AOZ46645.1"/>
    </source>
</evidence>
<dbReference type="Proteomes" id="UP000075221">
    <property type="component" value="Chromosome"/>
</dbReference>
<protein>
    <submittedName>
        <fullName evidence="2">PadR family transcriptional regulator</fullName>
    </submittedName>
</protein>
<dbReference type="SUPFAM" id="SSF46785">
    <property type="entry name" value="Winged helix' DNA-binding domain"/>
    <property type="match status" value="1"/>
</dbReference>
<keyword evidence="5" id="KW-1185">Reference proteome</keyword>
<dbReference type="AlphaFoldDB" id="A0AAC8YEP9"/>
<name>A0AAC8YEP9_9ACTN</name>
<dbReference type="PANTHER" id="PTHR43252:SF2">
    <property type="entry name" value="TRANSCRIPTION REGULATOR, PADR-LIKE FAMILY"/>
    <property type="match status" value="1"/>
</dbReference>
<reference evidence="3 5" key="1">
    <citation type="journal article" date="2016" name="Plant Dis.">
        <title>Improved production of propionic acid using genome shuffling.</title>
        <authorList>
            <person name="Luna-Flores C.H."/>
            <person name="Palfreyman R.W."/>
            <person name="Kromer J.O."/>
            <person name="Nielsen L.K."/>
            <person name="Marcellin E."/>
        </authorList>
    </citation>
    <scope>NUCLEOTIDE SEQUENCE [LARGE SCALE GENOMIC DNA]</scope>
    <source>
        <strain evidence="3 5">F3E8</strain>
    </source>
</reference>
<dbReference type="Proteomes" id="UP000178666">
    <property type="component" value="Chromosome"/>
</dbReference>
<evidence type="ECO:0000259" key="1">
    <source>
        <dbReference type="Pfam" id="PF03551"/>
    </source>
</evidence>
<organism evidence="2 4">
    <name type="scientific">Acidipropionibacterium acidipropionici</name>
    <dbReference type="NCBI Taxonomy" id="1748"/>
    <lineage>
        <taxon>Bacteria</taxon>
        <taxon>Bacillati</taxon>
        <taxon>Actinomycetota</taxon>
        <taxon>Actinomycetes</taxon>
        <taxon>Propionibacteriales</taxon>
        <taxon>Propionibacteriaceae</taxon>
        <taxon>Acidipropionibacterium</taxon>
    </lineage>
</organism>
<gene>
    <name evidence="3" type="ORF">A8L58_07945</name>
    <name evidence="2" type="ORF">AXH35_06480</name>
</gene>
<dbReference type="Pfam" id="PF03551">
    <property type="entry name" value="PadR"/>
    <property type="match status" value="1"/>
</dbReference>
<accession>A0AAC8YEP9</accession>
<dbReference type="InterPro" id="IPR036390">
    <property type="entry name" value="WH_DNA-bd_sf"/>
</dbReference>
<sequence length="203" mass="22723">MGRIDTLNRADRDLPTLAVLALLSTGPRHPYDIHRLLIQTGKVFVTGLPRSLYHAVDKLERSGLIEAVATERRAGRPERTVYELTPTGRQEVRRRVRILLTTPTPDSDITYAALSFIAVLTREEAASALRTRGEILTASVEQLTADLAAATDVEPLLLIESDFELARLNAERDWVSSLVERIESGELRWLDAFAEADRQRARP</sequence>
<evidence type="ECO:0000313" key="4">
    <source>
        <dbReference type="Proteomes" id="UP000075221"/>
    </source>
</evidence>
<dbReference type="EMBL" id="CP014352">
    <property type="protein sequence ID" value="AMS05163.1"/>
    <property type="molecule type" value="Genomic_DNA"/>
</dbReference>
<reference evidence="2 4" key="2">
    <citation type="submission" date="2016-02" db="EMBL/GenBank/DDBJ databases">
        <title>Complete Genome Sequence of Propionibacterium acidipropionici ATCC 55737.</title>
        <authorList>
            <person name="Luna Flores C.H."/>
            <person name="Nielsen L.K."/>
            <person name="Marcellin E."/>
        </authorList>
    </citation>
    <scope>NUCLEOTIDE SEQUENCE [LARGE SCALE GENOMIC DNA]</scope>
    <source>
        <strain evidence="2 4">ATCC 55737</strain>
    </source>
</reference>
<dbReference type="RefSeq" id="WP_062819352.1">
    <property type="nucleotide sequence ID" value="NZ_CP014352.1"/>
</dbReference>
<evidence type="ECO:0000313" key="5">
    <source>
        <dbReference type="Proteomes" id="UP000178666"/>
    </source>
</evidence>
<dbReference type="InterPro" id="IPR005149">
    <property type="entry name" value="Tscrpt_reg_PadR_N"/>
</dbReference>